<evidence type="ECO:0008006" key="5">
    <source>
        <dbReference type="Google" id="ProtNLM"/>
    </source>
</evidence>
<keyword evidence="2" id="KW-1133">Transmembrane helix</keyword>
<reference evidence="3" key="1">
    <citation type="submission" date="2022-08" db="EMBL/GenBank/DDBJ databases">
        <authorList>
            <person name="Gutierrez-Valencia J."/>
        </authorList>
    </citation>
    <scope>NUCLEOTIDE SEQUENCE</scope>
</reference>
<keyword evidence="2" id="KW-0812">Transmembrane</keyword>
<dbReference type="GO" id="GO:0020037">
    <property type="term" value="F:heme binding"/>
    <property type="evidence" value="ECO:0007669"/>
    <property type="project" value="InterPro"/>
</dbReference>
<dbReference type="SUPFAM" id="SSF48264">
    <property type="entry name" value="Cytochrome P450"/>
    <property type="match status" value="1"/>
</dbReference>
<comment type="caution">
    <text evidence="3">The sequence shown here is derived from an EMBL/GenBank/DDBJ whole genome shotgun (WGS) entry which is preliminary data.</text>
</comment>
<evidence type="ECO:0000256" key="2">
    <source>
        <dbReference type="SAM" id="Phobius"/>
    </source>
</evidence>
<sequence>VGTCSPGGTGSCFFRNYAAREFNILLWVSLIAITALLLERVLQLFRLWVMARKIPDPPCTSFFGHGGGGFLSRENFMEFVSQSHNKYGSVCKLWLGPTQLMVSIKDPTLVREVLSKAQDKLPFTGKAFRLAFGRSSLFVCPYEQLCRKNDKIYYGSGQMCYGKTASFSKKDGISSPRDFLQDQLSLLEIDSHQYSAEELCGNIMGIMFHGCLSTAGLISAVLERMATNPKIQHKVYTEITMLRQVSEKESHGAVNMPLLLATIYESARVLASGLVLQICSLKDGINKLYVENVPETTEEVNATKGPLILNDPTNNPAFLPFGSGVRACACQKPVITGVGAMLASLIASYEVRASPLGLTKMFCFSFVGFIPTCTLL</sequence>
<dbReference type="GO" id="GO:0005506">
    <property type="term" value="F:iron ion binding"/>
    <property type="evidence" value="ECO:0007669"/>
    <property type="project" value="InterPro"/>
</dbReference>
<dbReference type="GO" id="GO:0016705">
    <property type="term" value="F:oxidoreductase activity, acting on paired donors, with incorporation or reduction of molecular oxygen"/>
    <property type="evidence" value="ECO:0007669"/>
    <property type="project" value="InterPro"/>
</dbReference>
<dbReference type="AlphaFoldDB" id="A0AAV0KJQ8"/>
<keyword evidence="2" id="KW-0472">Membrane</keyword>
<feature type="transmembrane region" description="Helical" evidence="2">
    <location>
        <begin position="24"/>
        <end position="42"/>
    </location>
</feature>
<dbReference type="PANTHER" id="PTHR24291">
    <property type="entry name" value="CYTOCHROME P450 FAMILY 4"/>
    <property type="match status" value="1"/>
</dbReference>
<organism evidence="3 4">
    <name type="scientific">Linum tenue</name>
    <dbReference type="NCBI Taxonomy" id="586396"/>
    <lineage>
        <taxon>Eukaryota</taxon>
        <taxon>Viridiplantae</taxon>
        <taxon>Streptophyta</taxon>
        <taxon>Embryophyta</taxon>
        <taxon>Tracheophyta</taxon>
        <taxon>Spermatophyta</taxon>
        <taxon>Magnoliopsida</taxon>
        <taxon>eudicotyledons</taxon>
        <taxon>Gunneridae</taxon>
        <taxon>Pentapetalae</taxon>
        <taxon>rosids</taxon>
        <taxon>fabids</taxon>
        <taxon>Malpighiales</taxon>
        <taxon>Linaceae</taxon>
        <taxon>Linum</taxon>
    </lineage>
</organism>
<dbReference type="Pfam" id="PF00067">
    <property type="entry name" value="p450"/>
    <property type="match status" value="1"/>
</dbReference>
<dbReference type="Proteomes" id="UP001154282">
    <property type="component" value="Unassembled WGS sequence"/>
</dbReference>
<name>A0AAV0KJQ8_9ROSI</name>
<protein>
    <recommendedName>
        <fullName evidence="5">Cytochrome P450</fullName>
    </recommendedName>
</protein>
<gene>
    <name evidence="3" type="ORF">LITE_LOCUS18602</name>
</gene>
<accession>A0AAV0KJQ8</accession>
<dbReference type="PANTHER" id="PTHR24291:SF185">
    <property type="entry name" value="PREMNASPIRODIENE OXYGENASE-LIKE"/>
    <property type="match status" value="1"/>
</dbReference>
<evidence type="ECO:0000313" key="4">
    <source>
        <dbReference type="Proteomes" id="UP001154282"/>
    </source>
</evidence>
<dbReference type="Gene3D" id="1.10.630.10">
    <property type="entry name" value="Cytochrome P450"/>
    <property type="match status" value="2"/>
</dbReference>
<dbReference type="InterPro" id="IPR036396">
    <property type="entry name" value="Cyt_P450_sf"/>
</dbReference>
<evidence type="ECO:0000313" key="3">
    <source>
        <dbReference type="EMBL" id="CAI0421049.1"/>
    </source>
</evidence>
<dbReference type="EMBL" id="CAMGYJ010000005">
    <property type="protein sequence ID" value="CAI0421049.1"/>
    <property type="molecule type" value="Genomic_DNA"/>
</dbReference>
<comment type="similarity">
    <text evidence="1">Belongs to the cytochrome P450 family.</text>
</comment>
<proteinExistence type="inferred from homology"/>
<evidence type="ECO:0000256" key="1">
    <source>
        <dbReference type="ARBA" id="ARBA00010617"/>
    </source>
</evidence>
<feature type="non-terminal residue" evidence="3">
    <location>
        <position position="1"/>
    </location>
</feature>
<dbReference type="InterPro" id="IPR050196">
    <property type="entry name" value="Cytochrome_P450_Monoox"/>
</dbReference>
<dbReference type="GO" id="GO:0004497">
    <property type="term" value="F:monooxygenase activity"/>
    <property type="evidence" value="ECO:0007669"/>
    <property type="project" value="InterPro"/>
</dbReference>
<keyword evidence="4" id="KW-1185">Reference proteome</keyword>
<dbReference type="InterPro" id="IPR001128">
    <property type="entry name" value="Cyt_P450"/>
</dbReference>